<dbReference type="GO" id="GO:0005506">
    <property type="term" value="F:iron ion binding"/>
    <property type="evidence" value="ECO:0007669"/>
    <property type="project" value="InterPro"/>
</dbReference>
<evidence type="ECO:0000256" key="6">
    <source>
        <dbReference type="ARBA" id="ARBA00023002"/>
    </source>
</evidence>
<dbReference type="InterPro" id="IPR002401">
    <property type="entry name" value="Cyt_P450_E_grp-I"/>
</dbReference>
<comment type="pathway">
    <text evidence="2">Secondary metabolite biosynthesis.</text>
</comment>
<reference evidence="11 12" key="1">
    <citation type="journal article" date="2014" name="PLoS Genet.">
        <title>Analysis of the Phlebiopsis gigantea genome, transcriptome and secretome provides insight into its pioneer colonization strategies of wood.</title>
        <authorList>
            <person name="Hori C."/>
            <person name="Ishida T."/>
            <person name="Igarashi K."/>
            <person name="Samejima M."/>
            <person name="Suzuki H."/>
            <person name="Master E."/>
            <person name="Ferreira P."/>
            <person name="Ruiz-Duenas F.J."/>
            <person name="Held B."/>
            <person name="Canessa P."/>
            <person name="Larrondo L.F."/>
            <person name="Schmoll M."/>
            <person name="Druzhinina I.S."/>
            <person name="Kubicek C.P."/>
            <person name="Gaskell J.A."/>
            <person name="Kersten P."/>
            <person name="St John F."/>
            <person name="Glasner J."/>
            <person name="Sabat G."/>
            <person name="Splinter BonDurant S."/>
            <person name="Syed K."/>
            <person name="Yadav J."/>
            <person name="Mgbeahuruike A.C."/>
            <person name="Kovalchuk A."/>
            <person name="Asiegbu F.O."/>
            <person name="Lackner G."/>
            <person name="Hoffmeister D."/>
            <person name="Rencoret J."/>
            <person name="Gutierrez A."/>
            <person name="Sun H."/>
            <person name="Lindquist E."/>
            <person name="Barry K."/>
            <person name="Riley R."/>
            <person name="Grigoriev I.V."/>
            <person name="Henrissat B."/>
            <person name="Kues U."/>
            <person name="Berka R.M."/>
            <person name="Martinez A.T."/>
            <person name="Covert S.F."/>
            <person name="Blanchette R.A."/>
            <person name="Cullen D."/>
        </authorList>
    </citation>
    <scope>NUCLEOTIDE SEQUENCE [LARGE SCALE GENOMIC DNA]</scope>
    <source>
        <strain evidence="11 12">11061_1 CR5-6</strain>
    </source>
</reference>
<evidence type="ECO:0000256" key="8">
    <source>
        <dbReference type="ARBA" id="ARBA00023033"/>
    </source>
</evidence>
<keyword evidence="4 9" id="KW-0349">Heme</keyword>
<dbReference type="PRINTS" id="PR00385">
    <property type="entry name" value="P450"/>
</dbReference>
<feature type="binding site" description="axial binding residue" evidence="9">
    <location>
        <position position="454"/>
    </location>
    <ligand>
        <name>heme</name>
        <dbReference type="ChEBI" id="CHEBI:30413"/>
    </ligand>
    <ligandPart>
        <name>Fe</name>
        <dbReference type="ChEBI" id="CHEBI:18248"/>
    </ligandPart>
</feature>
<dbReference type="HOGENOM" id="CLU_001570_25_0_1"/>
<dbReference type="InterPro" id="IPR050121">
    <property type="entry name" value="Cytochrome_P450_monoxygenase"/>
</dbReference>
<dbReference type="SUPFAM" id="SSF48264">
    <property type="entry name" value="Cytochrome P450"/>
    <property type="match status" value="1"/>
</dbReference>
<keyword evidence="12" id="KW-1185">Reference proteome</keyword>
<dbReference type="Proteomes" id="UP000053257">
    <property type="component" value="Unassembled WGS sequence"/>
</dbReference>
<dbReference type="EMBL" id="KN840721">
    <property type="protein sequence ID" value="KIP01933.1"/>
    <property type="molecule type" value="Genomic_DNA"/>
</dbReference>
<dbReference type="Pfam" id="PF00067">
    <property type="entry name" value="p450"/>
    <property type="match status" value="1"/>
</dbReference>
<comment type="similarity">
    <text evidence="3 10">Belongs to the cytochrome P450 family.</text>
</comment>
<dbReference type="STRING" id="745531.A0A0C3PAS3"/>
<evidence type="ECO:0000256" key="2">
    <source>
        <dbReference type="ARBA" id="ARBA00005179"/>
    </source>
</evidence>
<dbReference type="InterPro" id="IPR036396">
    <property type="entry name" value="Cyt_P450_sf"/>
</dbReference>
<evidence type="ECO:0000256" key="5">
    <source>
        <dbReference type="ARBA" id="ARBA00022723"/>
    </source>
</evidence>
<keyword evidence="8 10" id="KW-0503">Monooxygenase</keyword>
<evidence type="ECO:0000256" key="3">
    <source>
        <dbReference type="ARBA" id="ARBA00010617"/>
    </source>
</evidence>
<dbReference type="InterPro" id="IPR017972">
    <property type="entry name" value="Cyt_P450_CS"/>
</dbReference>
<comment type="cofactor">
    <cofactor evidence="1 9">
        <name>heme</name>
        <dbReference type="ChEBI" id="CHEBI:30413"/>
    </cofactor>
</comment>
<evidence type="ECO:0000256" key="7">
    <source>
        <dbReference type="ARBA" id="ARBA00023004"/>
    </source>
</evidence>
<name>A0A0C3PAS3_PHLG1</name>
<dbReference type="InterPro" id="IPR001128">
    <property type="entry name" value="Cyt_P450"/>
</dbReference>
<evidence type="ECO:0008006" key="13">
    <source>
        <dbReference type="Google" id="ProtNLM"/>
    </source>
</evidence>
<organism evidence="11 12">
    <name type="scientific">Phlebiopsis gigantea (strain 11061_1 CR5-6)</name>
    <name type="common">White-rot fungus</name>
    <name type="synonym">Peniophora gigantea</name>
    <dbReference type="NCBI Taxonomy" id="745531"/>
    <lineage>
        <taxon>Eukaryota</taxon>
        <taxon>Fungi</taxon>
        <taxon>Dikarya</taxon>
        <taxon>Basidiomycota</taxon>
        <taxon>Agaricomycotina</taxon>
        <taxon>Agaricomycetes</taxon>
        <taxon>Polyporales</taxon>
        <taxon>Phanerochaetaceae</taxon>
        <taxon>Phlebiopsis</taxon>
    </lineage>
</organism>
<dbReference type="Gene3D" id="1.10.630.10">
    <property type="entry name" value="Cytochrome P450"/>
    <property type="match status" value="1"/>
</dbReference>
<sequence>MTFKLLAALAVAAILAWKRYLDYRAVIRSIQNHPGSRSVISPFGVAAFLFPDPIPGIYPGSLRTWYYKHRDFEECGVDIISAVSYFPKPEVVLQVADPAAIKEITTRRSKFPKSVHQYEILKFFGPNIVASEDEEWKHFRKTIAPAFSDRNNRVVWEETMKIVSDLFDKVWAGQKQIVLDNALQVTFPIALFVLSIAAFGRHISWEDEHEIPPNHKMTFKDALHIVSTDVVLKIATPEWIVKHFPTKRMKIVSFAFEELEQYMKEMIHERQTSVEQEERYDLLSSLLQDGPDGLPKLTDQELLGNVFIFLMAGHETAAHTLCLSFGLLALYPDKQERLYRHIKSVIPDGRQPRYEEMSLLTESIAVFYETLRLFPPAHSLPKRSVEDTTLVTTDDYGNKVVVPCPKDATLVLHIPGVHYNPRYWEDPYEFKPERFLGNWPRDAFLPFSSGARACLGRRFFEAQGIAILTMLVLKYKIKVKEEPEFAGESFEERKERVLKTKAGLTLTPVRVPIVLTRRDEGSLERTC</sequence>
<evidence type="ECO:0000313" key="11">
    <source>
        <dbReference type="EMBL" id="KIP01933.1"/>
    </source>
</evidence>
<accession>A0A0C3PAS3</accession>
<evidence type="ECO:0000256" key="1">
    <source>
        <dbReference type="ARBA" id="ARBA00001971"/>
    </source>
</evidence>
<gene>
    <name evidence="11" type="ORF">PHLGIDRAFT_131022</name>
</gene>
<keyword evidence="7 9" id="KW-0408">Iron</keyword>
<evidence type="ECO:0000313" key="12">
    <source>
        <dbReference type="Proteomes" id="UP000053257"/>
    </source>
</evidence>
<dbReference type="GO" id="GO:0020037">
    <property type="term" value="F:heme binding"/>
    <property type="evidence" value="ECO:0007669"/>
    <property type="project" value="InterPro"/>
</dbReference>
<dbReference type="PRINTS" id="PR00463">
    <property type="entry name" value="EP450I"/>
</dbReference>
<dbReference type="PROSITE" id="PS00086">
    <property type="entry name" value="CYTOCHROME_P450"/>
    <property type="match status" value="1"/>
</dbReference>
<evidence type="ECO:0000256" key="9">
    <source>
        <dbReference type="PIRSR" id="PIRSR602401-1"/>
    </source>
</evidence>
<dbReference type="PANTHER" id="PTHR24305:SF166">
    <property type="entry name" value="CYTOCHROME P450 12A4, MITOCHONDRIAL-RELATED"/>
    <property type="match status" value="1"/>
</dbReference>
<dbReference type="PANTHER" id="PTHR24305">
    <property type="entry name" value="CYTOCHROME P450"/>
    <property type="match status" value="1"/>
</dbReference>
<keyword evidence="5 9" id="KW-0479">Metal-binding</keyword>
<dbReference type="GO" id="GO:0004497">
    <property type="term" value="F:monooxygenase activity"/>
    <property type="evidence" value="ECO:0007669"/>
    <property type="project" value="UniProtKB-KW"/>
</dbReference>
<dbReference type="GO" id="GO:0016705">
    <property type="term" value="F:oxidoreductase activity, acting on paired donors, with incorporation or reduction of molecular oxygen"/>
    <property type="evidence" value="ECO:0007669"/>
    <property type="project" value="InterPro"/>
</dbReference>
<evidence type="ECO:0000256" key="10">
    <source>
        <dbReference type="RuleBase" id="RU000461"/>
    </source>
</evidence>
<protein>
    <recommendedName>
        <fullName evidence="13">Cytochrome P450</fullName>
    </recommendedName>
</protein>
<proteinExistence type="inferred from homology"/>
<dbReference type="AlphaFoldDB" id="A0A0C3PAS3"/>
<evidence type="ECO:0000256" key="4">
    <source>
        <dbReference type="ARBA" id="ARBA00022617"/>
    </source>
</evidence>
<keyword evidence="6 10" id="KW-0560">Oxidoreductase</keyword>
<dbReference type="OrthoDB" id="1470350at2759"/>